<dbReference type="Pfam" id="PF00420">
    <property type="entry name" value="Oxidored_q2"/>
    <property type="match status" value="1"/>
</dbReference>
<evidence type="ECO:0000313" key="8">
    <source>
        <dbReference type="Proteomes" id="UP000318384"/>
    </source>
</evidence>
<evidence type="ECO:0000313" key="7">
    <source>
        <dbReference type="EMBL" id="QDU08383.1"/>
    </source>
</evidence>
<evidence type="ECO:0000256" key="1">
    <source>
        <dbReference type="ARBA" id="ARBA00004141"/>
    </source>
</evidence>
<proteinExistence type="predicted"/>
<name>A0A517WSZ9_9PLAN</name>
<evidence type="ECO:0000256" key="2">
    <source>
        <dbReference type="ARBA" id="ARBA00022692"/>
    </source>
</evidence>
<evidence type="ECO:0000256" key="4">
    <source>
        <dbReference type="ARBA" id="ARBA00023136"/>
    </source>
</evidence>
<keyword evidence="7" id="KW-0830">Ubiquinone</keyword>
<dbReference type="RefSeq" id="WP_145172973.1">
    <property type="nucleotide sequence ID" value="NZ_CP037422.1"/>
</dbReference>
<feature type="transmembrane region" description="Helical" evidence="6">
    <location>
        <begin position="37"/>
        <end position="55"/>
    </location>
</feature>
<dbReference type="AlphaFoldDB" id="A0A517WSZ9"/>
<evidence type="ECO:0000256" key="6">
    <source>
        <dbReference type="SAM" id="Phobius"/>
    </source>
</evidence>
<evidence type="ECO:0000256" key="5">
    <source>
        <dbReference type="SAM" id="MobiDB-lite"/>
    </source>
</evidence>
<evidence type="ECO:0000256" key="3">
    <source>
        <dbReference type="ARBA" id="ARBA00022989"/>
    </source>
</evidence>
<feature type="compositionally biased region" description="Polar residues" evidence="5">
    <location>
        <begin position="104"/>
        <end position="113"/>
    </location>
</feature>
<keyword evidence="3 6" id="KW-1133">Transmembrane helix</keyword>
<keyword evidence="2 6" id="KW-0812">Transmembrane</keyword>
<feature type="transmembrane region" description="Helical" evidence="6">
    <location>
        <begin position="67"/>
        <end position="87"/>
    </location>
</feature>
<comment type="subcellular location">
    <subcellularLocation>
        <location evidence="1">Membrane</location>
        <topology evidence="1">Multi-pass membrane protein</topology>
    </subcellularLocation>
</comment>
<protein>
    <submittedName>
        <fullName evidence="7">NADH:ubiquinone oxidoreductase subunit K</fullName>
    </submittedName>
</protein>
<keyword evidence="4 6" id="KW-0472">Membrane</keyword>
<dbReference type="Proteomes" id="UP000318384">
    <property type="component" value="Chromosome"/>
</dbReference>
<dbReference type="OrthoDB" id="278737at2"/>
<feature type="region of interest" description="Disordered" evidence="5">
    <location>
        <begin position="94"/>
        <end position="119"/>
    </location>
</feature>
<dbReference type="InterPro" id="IPR039428">
    <property type="entry name" value="NUOK/Mnh_C1-like"/>
</dbReference>
<organism evidence="7 8">
    <name type="scientific">Gimesia aquarii</name>
    <dbReference type="NCBI Taxonomy" id="2527964"/>
    <lineage>
        <taxon>Bacteria</taxon>
        <taxon>Pseudomonadati</taxon>
        <taxon>Planctomycetota</taxon>
        <taxon>Planctomycetia</taxon>
        <taxon>Planctomycetales</taxon>
        <taxon>Planctomycetaceae</taxon>
        <taxon>Gimesia</taxon>
    </lineage>
</organism>
<dbReference type="Gene3D" id="1.10.287.3510">
    <property type="match status" value="1"/>
</dbReference>
<feature type="transmembrane region" description="Helical" evidence="6">
    <location>
        <begin position="12"/>
        <end position="30"/>
    </location>
</feature>
<sequence length="119" mass="13454">MVLLHALPMLHNHLFIAITLIVLGFLGMLLQRNALATVFSLLIWLQGAGLIFMSYGQYQNSREGNLYFLIILFLILTLLSALAALIFRLRESEEQDNLVRGTDESQSVFQSQEGTRDRG</sequence>
<keyword evidence="8" id="KW-1185">Reference proteome</keyword>
<dbReference type="GO" id="GO:0016020">
    <property type="term" value="C:membrane"/>
    <property type="evidence" value="ECO:0007669"/>
    <property type="project" value="UniProtKB-SubCell"/>
</dbReference>
<reference evidence="7 8" key="1">
    <citation type="submission" date="2019-03" db="EMBL/GenBank/DDBJ databases">
        <title>Deep-cultivation of Planctomycetes and their phenomic and genomic characterization uncovers novel biology.</title>
        <authorList>
            <person name="Wiegand S."/>
            <person name="Jogler M."/>
            <person name="Boedeker C."/>
            <person name="Pinto D."/>
            <person name="Vollmers J."/>
            <person name="Rivas-Marin E."/>
            <person name="Kohn T."/>
            <person name="Peeters S.H."/>
            <person name="Heuer A."/>
            <person name="Rast P."/>
            <person name="Oberbeckmann S."/>
            <person name="Bunk B."/>
            <person name="Jeske O."/>
            <person name="Meyerdierks A."/>
            <person name="Storesund J.E."/>
            <person name="Kallscheuer N."/>
            <person name="Luecker S."/>
            <person name="Lage O.M."/>
            <person name="Pohl T."/>
            <person name="Merkel B.J."/>
            <person name="Hornburger P."/>
            <person name="Mueller R.-W."/>
            <person name="Bruemmer F."/>
            <person name="Labrenz M."/>
            <person name="Spormann A.M."/>
            <person name="Op den Camp H."/>
            <person name="Overmann J."/>
            <person name="Amann R."/>
            <person name="Jetten M.S.M."/>
            <person name="Mascher T."/>
            <person name="Medema M.H."/>
            <person name="Devos D.P."/>
            <person name="Kaster A.-K."/>
            <person name="Ovreas L."/>
            <person name="Rohde M."/>
            <person name="Galperin M.Y."/>
            <person name="Jogler C."/>
        </authorList>
    </citation>
    <scope>NUCLEOTIDE SEQUENCE [LARGE SCALE GENOMIC DNA]</scope>
    <source>
        <strain evidence="7 8">V202</strain>
    </source>
</reference>
<dbReference type="EMBL" id="CP037422">
    <property type="protein sequence ID" value="QDU08383.1"/>
    <property type="molecule type" value="Genomic_DNA"/>
</dbReference>
<gene>
    <name evidence="7" type="ORF">V202x_17510</name>
</gene>
<accession>A0A517WSZ9</accession>